<dbReference type="AlphaFoldDB" id="A0A937DB53"/>
<dbReference type="PROSITE" id="PS50059">
    <property type="entry name" value="FKBP_PPIASE"/>
    <property type="match status" value="1"/>
</dbReference>
<dbReference type="EMBL" id="JAERQJ010000004">
    <property type="protein sequence ID" value="MBL0684238.1"/>
    <property type="molecule type" value="Genomic_DNA"/>
</dbReference>
<dbReference type="PROSITE" id="PS00018">
    <property type="entry name" value="EF_HAND_1"/>
    <property type="match status" value="1"/>
</dbReference>
<dbReference type="SUPFAM" id="SSF54534">
    <property type="entry name" value="FKBP-like"/>
    <property type="match status" value="1"/>
</dbReference>
<proteinExistence type="predicted"/>
<dbReference type="InterPro" id="IPR018247">
    <property type="entry name" value="EF_Hand_1_Ca_BS"/>
</dbReference>
<evidence type="ECO:0000313" key="8">
    <source>
        <dbReference type="Proteomes" id="UP000651057"/>
    </source>
</evidence>
<dbReference type="Gene3D" id="3.10.50.40">
    <property type="match status" value="1"/>
</dbReference>
<evidence type="ECO:0000313" key="7">
    <source>
        <dbReference type="EMBL" id="MBL0684238.1"/>
    </source>
</evidence>
<feature type="region of interest" description="Disordered" evidence="5">
    <location>
        <begin position="255"/>
        <end position="276"/>
    </location>
</feature>
<comment type="caution">
    <text evidence="7">The sequence shown here is derived from an EMBL/GenBank/DDBJ whole genome shotgun (WGS) entry which is preliminary data.</text>
</comment>
<evidence type="ECO:0000256" key="3">
    <source>
        <dbReference type="ARBA" id="ARBA00023110"/>
    </source>
</evidence>
<keyword evidence="3 4" id="KW-0697">Rotamase</keyword>
<keyword evidence="4" id="KW-0413">Isomerase</keyword>
<dbReference type="InterPro" id="IPR046357">
    <property type="entry name" value="PPIase_dom_sf"/>
</dbReference>
<name>A0A937DB53_9FLAO</name>
<evidence type="ECO:0000256" key="4">
    <source>
        <dbReference type="PROSITE-ProRule" id="PRU00277"/>
    </source>
</evidence>
<accession>A0A937DB53</accession>
<dbReference type="RefSeq" id="WP_201920051.1">
    <property type="nucleotide sequence ID" value="NZ_BAABAX010000003.1"/>
</dbReference>
<dbReference type="Proteomes" id="UP000651057">
    <property type="component" value="Unassembled WGS sequence"/>
</dbReference>
<reference evidence="7" key="1">
    <citation type="submission" date="2021-01" db="EMBL/GenBank/DDBJ databases">
        <authorList>
            <person name="Zhong Y.L."/>
        </authorList>
    </citation>
    <scope>NUCLEOTIDE SEQUENCE</scope>
    <source>
        <strain evidence="7">KCTC 23302</strain>
    </source>
</reference>
<evidence type="ECO:0000256" key="5">
    <source>
        <dbReference type="SAM" id="MobiDB-lite"/>
    </source>
</evidence>
<gene>
    <name evidence="7" type="ORF">JJQ60_11985</name>
</gene>
<evidence type="ECO:0000256" key="2">
    <source>
        <dbReference type="ARBA" id="ARBA00013194"/>
    </source>
</evidence>
<evidence type="ECO:0000259" key="6">
    <source>
        <dbReference type="PROSITE" id="PS50059"/>
    </source>
</evidence>
<dbReference type="EC" id="5.2.1.8" evidence="2 4"/>
<organism evidence="7 8">
    <name type="scientific">Aquimarina mytili</name>
    <dbReference type="NCBI Taxonomy" id="874423"/>
    <lineage>
        <taxon>Bacteria</taxon>
        <taxon>Pseudomonadati</taxon>
        <taxon>Bacteroidota</taxon>
        <taxon>Flavobacteriia</taxon>
        <taxon>Flavobacteriales</taxon>
        <taxon>Flavobacteriaceae</taxon>
        <taxon>Aquimarina</taxon>
    </lineage>
</organism>
<feature type="domain" description="PPIase FKBP-type" evidence="6">
    <location>
        <begin position="128"/>
        <end position="231"/>
    </location>
</feature>
<dbReference type="PROSITE" id="PS51257">
    <property type="entry name" value="PROKAR_LIPOPROTEIN"/>
    <property type="match status" value="1"/>
</dbReference>
<comment type="catalytic activity">
    <reaction evidence="1 4">
        <text>[protein]-peptidylproline (omega=180) = [protein]-peptidylproline (omega=0)</text>
        <dbReference type="Rhea" id="RHEA:16237"/>
        <dbReference type="Rhea" id="RHEA-COMP:10747"/>
        <dbReference type="Rhea" id="RHEA-COMP:10748"/>
        <dbReference type="ChEBI" id="CHEBI:83833"/>
        <dbReference type="ChEBI" id="CHEBI:83834"/>
        <dbReference type="EC" id="5.2.1.8"/>
    </reaction>
</comment>
<keyword evidence="8" id="KW-1185">Reference proteome</keyword>
<sequence>MNLKKYIFTAIILTVVLYACNNDDDGSLIEAEPVRDRAEQQVTDDAQLVEYLKTHFFTTVDVDLNDDTVIDYQTAILDTIAGDNSGETSIMDSGKLITKEVTFADTKYKLYVLNIDSGRVDKHVPKFADSTLVTYRGELLYNSTPVFDSAATPVWFDLTTLVPGFREAMVDFGEASTIDIDMVDGTFTATGFGHLIVFMPSGLGYFAGNGPSGRIPSYSPLIFNIQLYRVNESDHDRDGIPSYLEDLDNDRLVADSDDNTDGDQFSNYNDADDDNDGVLTRDEITVTIIKNDSITTLDEITFYDDDGDGIQNHLDPDDREVKN</sequence>
<protein>
    <recommendedName>
        <fullName evidence="2 4">peptidylprolyl isomerase</fullName>
        <ecNumber evidence="2 4">5.2.1.8</ecNumber>
    </recommendedName>
</protein>
<evidence type="ECO:0000256" key="1">
    <source>
        <dbReference type="ARBA" id="ARBA00000971"/>
    </source>
</evidence>
<dbReference type="GO" id="GO:0003755">
    <property type="term" value="F:peptidyl-prolyl cis-trans isomerase activity"/>
    <property type="evidence" value="ECO:0007669"/>
    <property type="project" value="UniProtKB-KW"/>
</dbReference>
<dbReference type="InterPro" id="IPR001179">
    <property type="entry name" value="PPIase_FKBP_dom"/>
</dbReference>